<dbReference type="Proteomes" id="UP000654075">
    <property type="component" value="Unassembled WGS sequence"/>
</dbReference>
<evidence type="ECO:0000256" key="1">
    <source>
        <dbReference type="SAM" id="MobiDB-lite"/>
    </source>
</evidence>
<feature type="non-terminal residue" evidence="2">
    <location>
        <position position="92"/>
    </location>
</feature>
<accession>A0A813DLU7</accession>
<dbReference type="EMBL" id="CAJNNV010004060">
    <property type="protein sequence ID" value="CAE8590090.1"/>
    <property type="molecule type" value="Genomic_DNA"/>
</dbReference>
<proteinExistence type="predicted"/>
<sequence length="92" mass="9352">MAVALGRHRPSSTPPKRFETVGARASASLYANLEASTAGRRPSSAGRAGQVPASTPPPKEVVLSLGGLSALPASRARLTSPGWKLGFGNASQ</sequence>
<name>A0A813DLU7_POLGL</name>
<gene>
    <name evidence="2" type="ORF">PGLA1383_LOCUS8816</name>
</gene>
<evidence type="ECO:0000313" key="2">
    <source>
        <dbReference type="EMBL" id="CAE8590090.1"/>
    </source>
</evidence>
<reference evidence="2" key="1">
    <citation type="submission" date="2021-02" db="EMBL/GenBank/DDBJ databases">
        <authorList>
            <person name="Dougan E. K."/>
            <person name="Rhodes N."/>
            <person name="Thang M."/>
            <person name="Chan C."/>
        </authorList>
    </citation>
    <scope>NUCLEOTIDE SEQUENCE</scope>
</reference>
<evidence type="ECO:0000313" key="3">
    <source>
        <dbReference type="Proteomes" id="UP000654075"/>
    </source>
</evidence>
<comment type="caution">
    <text evidence="2">The sequence shown here is derived from an EMBL/GenBank/DDBJ whole genome shotgun (WGS) entry which is preliminary data.</text>
</comment>
<organism evidence="2 3">
    <name type="scientific">Polarella glacialis</name>
    <name type="common">Dinoflagellate</name>
    <dbReference type="NCBI Taxonomy" id="89957"/>
    <lineage>
        <taxon>Eukaryota</taxon>
        <taxon>Sar</taxon>
        <taxon>Alveolata</taxon>
        <taxon>Dinophyceae</taxon>
        <taxon>Suessiales</taxon>
        <taxon>Suessiaceae</taxon>
        <taxon>Polarella</taxon>
    </lineage>
</organism>
<feature type="compositionally biased region" description="Basic residues" evidence="1">
    <location>
        <begin position="1"/>
        <end position="10"/>
    </location>
</feature>
<dbReference type="AlphaFoldDB" id="A0A813DLU7"/>
<feature type="region of interest" description="Disordered" evidence="1">
    <location>
        <begin position="33"/>
        <end position="58"/>
    </location>
</feature>
<protein>
    <submittedName>
        <fullName evidence="2">Uncharacterized protein</fullName>
    </submittedName>
</protein>
<keyword evidence="3" id="KW-1185">Reference proteome</keyword>
<feature type="region of interest" description="Disordered" evidence="1">
    <location>
        <begin position="1"/>
        <end position="20"/>
    </location>
</feature>